<dbReference type="SUPFAM" id="SSF52540">
    <property type="entry name" value="P-loop containing nucleoside triphosphate hydrolases"/>
    <property type="match status" value="1"/>
</dbReference>
<dbReference type="Proteomes" id="UP000005239">
    <property type="component" value="Unassembled WGS sequence"/>
</dbReference>
<proteinExistence type="predicted"/>
<accession>A0A2A6CWE4</accession>
<dbReference type="EnsemblMetazoa" id="PPA44247.1">
    <property type="protein sequence ID" value="PPA44247.1"/>
    <property type="gene ID" value="WBGene00282616"/>
</dbReference>
<evidence type="ECO:0000256" key="2">
    <source>
        <dbReference type="ARBA" id="ARBA00022801"/>
    </source>
</evidence>
<dbReference type="InterPro" id="IPR041679">
    <property type="entry name" value="DNA2/NAM7-like_C"/>
</dbReference>
<dbReference type="PANTHER" id="PTHR43788:SF16">
    <property type="entry name" value="HELICASE WITH ZINC FINGER 2"/>
    <property type="match status" value="1"/>
</dbReference>
<dbReference type="GO" id="GO:0005524">
    <property type="term" value="F:ATP binding"/>
    <property type="evidence" value="ECO:0007669"/>
    <property type="project" value="UniProtKB-KW"/>
</dbReference>
<dbReference type="GO" id="GO:0043139">
    <property type="term" value="F:5'-3' DNA helicase activity"/>
    <property type="evidence" value="ECO:0000318"/>
    <property type="project" value="GO_Central"/>
</dbReference>
<dbReference type="PANTHER" id="PTHR43788">
    <property type="entry name" value="DNA2/NAM7 HELICASE FAMILY MEMBER"/>
    <property type="match status" value="1"/>
</dbReference>
<name>A0A2A6CWE4_PRIPA</name>
<dbReference type="CDD" id="cd18808">
    <property type="entry name" value="SF1_C_Upf1"/>
    <property type="match status" value="1"/>
</dbReference>
<evidence type="ECO:0000256" key="1">
    <source>
        <dbReference type="ARBA" id="ARBA00022741"/>
    </source>
</evidence>
<dbReference type="GO" id="GO:0016787">
    <property type="term" value="F:hydrolase activity"/>
    <property type="evidence" value="ECO:0007669"/>
    <property type="project" value="UniProtKB-KW"/>
</dbReference>
<keyword evidence="6" id="KW-1185">Reference proteome</keyword>
<keyword evidence="2" id="KW-0378">Hydrolase</keyword>
<keyword evidence="3" id="KW-0347">Helicase</keyword>
<dbReference type="Pfam" id="PF13245">
    <property type="entry name" value="AAA_19"/>
    <property type="match status" value="1"/>
</dbReference>
<evidence type="ECO:0000256" key="4">
    <source>
        <dbReference type="ARBA" id="ARBA00022840"/>
    </source>
</evidence>
<sequence length="743" mass="82906">MMDVACRNYTDDATNPSSFIVYVIRVDCRLNHEKDVTYFHASSSEFFITKNAHFPKDMKASKLFSLTFSHSGLAVFSTLSTTALQSYLNRQDYAFPGRQFDSTVLRSLLLGTRVQDYLLNAAIVINVTPLIIRIPHRPHLEDLLISNVRFITEAGHLLEVVVDDFTEEAQGHLELICSPLSMRSTIGILKNSRLLLYDEDHRHMSPTQTILEQCYQGTRPVVNRNLLDRLYGPNHSHAYGGITRKLISITKRGKELVLTPSLSEAVRRYEDCPAFVLTGPPGSGKTLVAAAMATSYCGGGGNQLVLVPSPSGLAALAQALVALDTTNKAFVLLDEDGEVESLHGKEDMDMEQAALLTSDTTGNQGSQHIGKDQEIDHGTGSVGGGNIFKKGKDEAHITELNQPTSKNCETFWELDNRRNENDEKPHIIVGTVDTVLKMMANQIRKDGSMDARLQSIPEEEETPFVSTRGQQLNSVTKIIIDEANQLTEPALIALTQCFPGVQTIAAIGDARQLTFYGLLSSELVGSDALDLFQRKLNVPSIQMTATHRHSVDLMSYSELFYGMQIPSTKLRRRDRFRLNVLSDFIDRNCLLVEAPGWKAIQAGDSSWINDVEINALDFTLQKLREAGQESIMVICLYEAQHQLARATLPDFYEVMTVEEAQGREATIVIVLTTVDKISLDVPFLCPNRCNVATSRHREALIIMGKQKLLTKFDPWSGLFEQQYFDVTYCDYEMGFFTDPPDDF</sequence>
<protein>
    <submittedName>
        <fullName evidence="5">AAA_12 domain-containing protein</fullName>
    </submittedName>
</protein>
<keyword evidence="4" id="KW-0067">ATP-binding</keyword>
<dbReference type="Pfam" id="PF13087">
    <property type="entry name" value="AAA_12"/>
    <property type="match status" value="1"/>
</dbReference>
<evidence type="ECO:0000256" key="3">
    <source>
        <dbReference type="ARBA" id="ARBA00022806"/>
    </source>
</evidence>
<dbReference type="AlphaFoldDB" id="A0A2A6CWE4"/>
<dbReference type="InterPro" id="IPR050534">
    <property type="entry name" value="Coronavir_polyprotein_1ab"/>
</dbReference>
<reference evidence="5" key="2">
    <citation type="submission" date="2022-06" db="UniProtKB">
        <authorList>
            <consortium name="EnsemblMetazoa"/>
        </authorList>
    </citation>
    <scope>IDENTIFICATION</scope>
    <source>
        <strain evidence="5">PS312</strain>
    </source>
</reference>
<evidence type="ECO:0000313" key="5">
    <source>
        <dbReference type="EnsemblMetazoa" id="PPA44247.1"/>
    </source>
</evidence>
<dbReference type="Gene3D" id="3.40.50.300">
    <property type="entry name" value="P-loop containing nucleotide triphosphate hydrolases"/>
    <property type="match status" value="2"/>
</dbReference>
<evidence type="ECO:0000313" key="6">
    <source>
        <dbReference type="Proteomes" id="UP000005239"/>
    </source>
</evidence>
<dbReference type="InterPro" id="IPR047187">
    <property type="entry name" value="SF1_C_Upf1"/>
</dbReference>
<keyword evidence="1" id="KW-0547">Nucleotide-binding</keyword>
<dbReference type="OrthoDB" id="5856787at2759"/>
<organism evidence="5 6">
    <name type="scientific">Pristionchus pacificus</name>
    <name type="common">Parasitic nematode worm</name>
    <dbReference type="NCBI Taxonomy" id="54126"/>
    <lineage>
        <taxon>Eukaryota</taxon>
        <taxon>Metazoa</taxon>
        <taxon>Ecdysozoa</taxon>
        <taxon>Nematoda</taxon>
        <taxon>Chromadorea</taxon>
        <taxon>Rhabditida</taxon>
        <taxon>Rhabditina</taxon>
        <taxon>Diplogasteromorpha</taxon>
        <taxon>Diplogasteroidea</taxon>
        <taxon>Neodiplogasteridae</taxon>
        <taxon>Pristionchus</taxon>
    </lineage>
</organism>
<accession>A0A8R1V228</accession>
<dbReference type="InterPro" id="IPR027417">
    <property type="entry name" value="P-loop_NTPase"/>
</dbReference>
<reference evidence="6" key="1">
    <citation type="journal article" date="2008" name="Nat. Genet.">
        <title>The Pristionchus pacificus genome provides a unique perspective on nematode lifestyle and parasitism.</title>
        <authorList>
            <person name="Dieterich C."/>
            <person name="Clifton S.W."/>
            <person name="Schuster L.N."/>
            <person name="Chinwalla A."/>
            <person name="Delehaunty K."/>
            <person name="Dinkelacker I."/>
            <person name="Fulton L."/>
            <person name="Fulton R."/>
            <person name="Godfrey J."/>
            <person name="Minx P."/>
            <person name="Mitreva M."/>
            <person name="Roeseler W."/>
            <person name="Tian H."/>
            <person name="Witte H."/>
            <person name="Yang S.P."/>
            <person name="Wilson R.K."/>
            <person name="Sommer R.J."/>
        </authorList>
    </citation>
    <scope>NUCLEOTIDE SEQUENCE [LARGE SCALE GENOMIC DNA]</scope>
    <source>
        <strain evidence="6">PS312</strain>
    </source>
</reference>
<gene>
    <name evidence="5" type="primary">WBGene00282616</name>
</gene>